<dbReference type="InterPro" id="IPR050259">
    <property type="entry name" value="SDR"/>
</dbReference>
<name>A0ABU3QB47_9SPHN</name>
<organism evidence="2 3">
    <name type="scientific">Sphingosinicella rhizophila</name>
    <dbReference type="NCBI Taxonomy" id="3050082"/>
    <lineage>
        <taxon>Bacteria</taxon>
        <taxon>Pseudomonadati</taxon>
        <taxon>Pseudomonadota</taxon>
        <taxon>Alphaproteobacteria</taxon>
        <taxon>Sphingomonadales</taxon>
        <taxon>Sphingosinicellaceae</taxon>
        <taxon>Sphingosinicella</taxon>
    </lineage>
</organism>
<dbReference type="Gene3D" id="3.40.50.720">
    <property type="entry name" value="NAD(P)-binding Rossmann-like Domain"/>
    <property type="match status" value="1"/>
</dbReference>
<dbReference type="Pfam" id="PF13561">
    <property type="entry name" value="adh_short_C2"/>
    <property type="match status" value="1"/>
</dbReference>
<dbReference type="InterPro" id="IPR036291">
    <property type="entry name" value="NAD(P)-bd_dom_sf"/>
</dbReference>
<dbReference type="PANTHER" id="PTHR42879:SF6">
    <property type="entry name" value="NADPH-DEPENDENT REDUCTASE BACG"/>
    <property type="match status" value="1"/>
</dbReference>
<evidence type="ECO:0000256" key="1">
    <source>
        <dbReference type="ARBA" id="ARBA00006484"/>
    </source>
</evidence>
<comment type="similarity">
    <text evidence="1">Belongs to the short-chain dehydrogenases/reductases (SDR) family.</text>
</comment>
<accession>A0ABU3QB47</accession>
<dbReference type="Proteomes" id="UP001259572">
    <property type="component" value="Unassembled WGS sequence"/>
</dbReference>
<reference evidence="2 3" key="1">
    <citation type="submission" date="2023-05" db="EMBL/GenBank/DDBJ databases">
        <authorList>
            <person name="Guo Y."/>
        </authorList>
    </citation>
    <scope>NUCLEOTIDE SEQUENCE [LARGE SCALE GENOMIC DNA]</scope>
    <source>
        <strain evidence="2 3">GR2756</strain>
    </source>
</reference>
<sequence length="259" mass="26666">MDLKIAGRTALVTGASGGLGLAIARGLAAEGVKVAVSSRSSERIEAAAETIGHGAVPLVCDMTDHKARAALVDEAASRLGPLDILVINSGGPPSGPFESHDDRRFAAALDEHLGGAVALTRSALPSMRERRWGRILTITSCMLKQPAAGMILSNVARAAVAAFVKTCANESARDGVTVNNLLPGYTLTGRIAELSGQMAETTGRSAGDVIGDWEAQIPVGRLGTPEEFAAAAAFLCSEQAAYITGISLSVDGGWNRGLF</sequence>
<evidence type="ECO:0000313" key="3">
    <source>
        <dbReference type="Proteomes" id="UP001259572"/>
    </source>
</evidence>
<dbReference type="SUPFAM" id="SSF51735">
    <property type="entry name" value="NAD(P)-binding Rossmann-fold domains"/>
    <property type="match status" value="1"/>
</dbReference>
<protein>
    <submittedName>
        <fullName evidence="2">SDR family oxidoreductase</fullName>
    </submittedName>
</protein>
<dbReference type="EMBL" id="JAVUPU010000008">
    <property type="protein sequence ID" value="MDT9600379.1"/>
    <property type="molecule type" value="Genomic_DNA"/>
</dbReference>
<evidence type="ECO:0000313" key="2">
    <source>
        <dbReference type="EMBL" id="MDT9600379.1"/>
    </source>
</evidence>
<comment type="caution">
    <text evidence="2">The sequence shown here is derived from an EMBL/GenBank/DDBJ whole genome shotgun (WGS) entry which is preliminary data.</text>
</comment>
<proteinExistence type="inferred from homology"/>
<gene>
    <name evidence="2" type="ORF">RQX22_15580</name>
</gene>
<keyword evidence="3" id="KW-1185">Reference proteome</keyword>
<dbReference type="PRINTS" id="PR00081">
    <property type="entry name" value="GDHRDH"/>
</dbReference>
<dbReference type="InterPro" id="IPR002347">
    <property type="entry name" value="SDR_fam"/>
</dbReference>
<dbReference type="PANTHER" id="PTHR42879">
    <property type="entry name" value="3-OXOACYL-(ACYL-CARRIER-PROTEIN) REDUCTASE"/>
    <property type="match status" value="1"/>
</dbReference>
<dbReference type="RefSeq" id="WP_315727497.1">
    <property type="nucleotide sequence ID" value="NZ_JAVUPU010000008.1"/>
</dbReference>